<name>A0A1F8GSR5_9BACT</name>
<dbReference type="PANTHER" id="PTHR13887">
    <property type="entry name" value="GLUTATHIONE S-TRANSFERASE KAPPA"/>
    <property type="match status" value="1"/>
</dbReference>
<keyword evidence="4" id="KW-1015">Disulfide bond</keyword>
<dbReference type="Pfam" id="PF13462">
    <property type="entry name" value="Thioredoxin_4"/>
    <property type="match status" value="1"/>
</dbReference>
<dbReference type="Proteomes" id="UP000179047">
    <property type="component" value="Unassembled WGS sequence"/>
</dbReference>
<dbReference type="AlphaFoldDB" id="A0A1F8GSR5"/>
<dbReference type="STRING" id="1802701.A3A33_00560"/>
<dbReference type="GO" id="GO:0016491">
    <property type="term" value="F:oxidoreductase activity"/>
    <property type="evidence" value="ECO:0007669"/>
    <property type="project" value="UniProtKB-KW"/>
</dbReference>
<accession>A0A1F8GSR5</accession>
<keyword evidence="6" id="KW-0472">Membrane</keyword>
<evidence type="ECO:0000256" key="6">
    <source>
        <dbReference type="SAM" id="Phobius"/>
    </source>
</evidence>
<dbReference type="EMBL" id="MGKP01000016">
    <property type="protein sequence ID" value="OGN28467.1"/>
    <property type="molecule type" value="Genomic_DNA"/>
</dbReference>
<evidence type="ECO:0000259" key="7">
    <source>
        <dbReference type="PROSITE" id="PS51352"/>
    </source>
</evidence>
<evidence type="ECO:0000256" key="2">
    <source>
        <dbReference type="ARBA" id="ARBA00022729"/>
    </source>
</evidence>
<keyword evidence="6" id="KW-0812">Transmembrane</keyword>
<comment type="caution">
    <text evidence="8">The sequence shown here is derived from an EMBL/GenBank/DDBJ whole genome shotgun (WGS) entry which is preliminary data.</text>
</comment>
<evidence type="ECO:0000256" key="1">
    <source>
        <dbReference type="ARBA" id="ARBA00005791"/>
    </source>
</evidence>
<evidence type="ECO:0000256" key="3">
    <source>
        <dbReference type="ARBA" id="ARBA00023002"/>
    </source>
</evidence>
<proteinExistence type="inferred from homology"/>
<feature type="domain" description="Thioredoxin" evidence="7">
    <location>
        <begin position="22"/>
        <end position="166"/>
    </location>
</feature>
<comment type="similarity">
    <text evidence="1">Belongs to the thioredoxin family. DsbA subfamily.</text>
</comment>
<evidence type="ECO:0000313" key="8">
    <source>
        <dbReference type="EMBL" id="OGN28467.1"/>
    </source>
</evidence>
<dbReference type="PROSITE" id="PS51352">
    <property type="entry name" value="THIOREDOXIN_2"/>
    <property type="match status" value="1"/>
</dbReference>
<reference evidence="8 9" key="1">
    <citation type="journal article" date="2016" name="Nat. Commun.">
        <title>Thousands of microbial genomes shed light on interconnected biogeochemical processes in an aquifer system.</title>
        <authorList>
            <person name="Anantharaman K."/>
            <person name="Brown C.T."/>
            <person name="Hug L.A."/>
            <person name="Sharon I."/>
            <person name="Castelle C.J."/>
            <person name="Probst A.J."/>
            <person name="Thomas B.C."/>
            <person name="Singh A."/>
            <person name="Wilkins M.J."/>
            <person name="Karaoz U."/>
            <person name="Brodie E.L."/>
            <person name="Williams K.H."/>
            <person name="Hubbard S.S."/>
            <person name="Banfield J.F."/>
        </authorList>
    </citation>
    <scope>NUCLEOTIDE SEQUENCE [LARGE SCALE GENOMIC DNA]</scope>
</reference>
<dbReference type="Gene3D" id="3.40.30.10">
    <property type="entry name" value="Glutaredoxin"/>
    <property type="match status" value="1"/>
</dbReference>
<dbReference type="InterPro" id="IPR012336">
    <property type="entry name" value="Thioredoxin-like_fold"/>
</dbReference>
<feature type="transmembrane region" description="Helical" evidence="6">
    <location>
        <begin position="6"/>
        <end position="25"/>
    </location>
</feature>
<evidence type="ECO:0000256" key="5">
    <source>
        <dbReference type="ARBA" id="ARBA00023284"/>
    </source>
</evidence>
<evidence type="ECO:0000313" key="9">
    <source>
        <dbReference type="Proteomes" id="UP000179047"/>
    </source>
</evidence>
<gene>
    <name evidence="8" type="ORF">A3A33_00560</name>
</gene>
<dbReference type="InterPro" id="IPR013766">
    <property type="entry name" value="Thioredoxin_domain"/>
</dbReference>
<organism evidence="8 9">
    <name type="scientific">Candidatus Yanofskybacteria bacterium RIFCSPLOWO2_01_FULL_49_25</name>
    <dbReference type="NCBI Taxonomy" id="1802701"/>
    <lineage>
        <taxon>Bacteria</taxon>
        <taxon>Candidatus Yanofskyibacteriota</taxon>
    </lineage>
</organism>
<keyword evidence="5" id="KW-0676">Redox-active center</keyword>
<keyword evidence="3" id="KW-0560">Oxidoreductase</keyword>
<keyword evidence="2" id="KW-0732">Signal</keyword>
<dbReference type="SUPFAM" id="SSF52833">
    <property type="entry name" value="Thioredoxin-like"/>
    <property type="match status" value="1"/>
</dbReference>
<evidence type="ECO:0000256" key="4">
    <source>
        <dbReference type="ARBA" id="ARBA00023157"/>
    </source>
</evidence>
<dbReference type="InterPro" id="IPR036249">
    <property type="entry name" value="Thioredoxin-like_sf"/>
</dbReference>
<keyword evidence="6" id="KW-1133">Transmembrane helix</keyword>
<protein>
    <recommendedName>
        <fullName evidence="7">Thioredoxin domain-containing protein</fullName>
    </recommendedName>
</protein>
<sequence length="214" mass="23492">MRKILIWGGVIAGLVAVLLVVAYLGSRSQEVKALTLSVPVSDADWKTGPASASATLVEYSDFQCPACAAFYPVVEQVLKDYGDKMIFVYRHFPLRSIHKNSDLAARASEAAGKQGKFWEMHNMLFEKQEEWAEKSNSDAQALFVGYAKTLGLDEEAFVQYIDSDAARKSVNDSLIGGEQAGINSTPTFFLNGRQMLYTSIDGFIKQITDATSAK</sequence>
<dbReference type="PANTHER" id="PTHR13887:SF14">
    <property type="entry name" value="DISULFIDE BOND FORMATION PROTEIN D"/>
    <property type="match status" value="1"/>
</dbReference>